<reference evidence="2 3" key="1">
    <citation type="journal article" date="2020" name="ISME J.">
        <title>Uncovering the hidden diversity of litter-decomposition mechanisms in mushroom-forming fungi.</title>
        <authorList>
            <person name="Floudas D."/>
            <person name="Bentzer J."/>
            <person name="Ahren D."/>
            <person name="Johansson T."/>
            <person name="Persson P."/>
            <person name="Tunlid A."/>
        </authorList>
    </citation>
    <scope>NUCLEOTIDE SEQUENCE [LARGE SCALE GENOMIC DNA]</scope>
    <source>
        <strain evidence="2 3">CBS 101986</strain>
    </source>
</reference>
<dbReference type="OrthoDB" id="5338195at2759"/>
<evidence type="ECO:0000256" key="1">
    <source>
        <dbReference type="SAM" id="MobiDB-lite"/>
    </source>
</evidence>
<organism evidence="2 3">
    <name type="scientific">Psilocybe cf. subviscida</name>
    <dbReference type="NCBI Taxonomy" id="2480587"/>
    <lineage>
        <taxon>Eukaryota</taxon>
        <taxon>Fungi</taxon>
        <taxon>Dikarya</taxon>
        <taxon>Basidiomycota</taxon>
        <taxon>Agaricomycotina</taxon>
        <taxon>Agaricomycetes</taxon>
        <taxon>Agaricomycetidae</taxon>
        <taxon>Agaricales</taxon>
        <taxon>Agaricineae</taxon>
        <taxon>Strophariaceae</taxon>
        <taxon>Psilocybe</taxon>
    </lineage>
</organism>
<dbReference type="InterPro" id="IPR037651">
    <property type="entry name" value="Swc3"/>
</dbReference>
<evidence type="ECO:0000313" key="2">
    <source>
        <dbReference type="EMBL" id="KAF5312825.1"/>
    </source>
</evidence>
<accession>A0A8H5AXP5</accession>
<name>A0A8H5AXP5_9AGAR</name>
<feature type="compositionally biased region" description="Basic and acidic residues" evidence="1">
    <location>
        <begin position="415"/>
        <end position="430"/>
    </location>
</feature>
<dbReference type="AlphaFoldDB" id="A0A8H5AXP5"/>
<dbReference type="PANTHER" id="PTHR28108:SF1">
    <property type="entry name" value="SWR1-COMPLEX PROTEIN 3"/>
    <property type="match status" value="1"/>
</dbReference>
<dbReference type="Proteomes" id="UP000567179">
    <property type="component" value="Unassembled WGS sequence"/>
</dbReference>
<feature type="region of interest" description="Disordered" evidence="1">
    <location>
        <begin position="243"/>
        <end position="266"/>
    </location>
</feature>
<feature type="compositionally biased region" description="Basic and acidic residues" evidence="1">
    <location>
        <begin position="15"/>
        <end position="27"/>
    </location>
</feature>
<feature type="region of interest" description="Disordered" evidence="1">
    <location>
        <begin position="135"/>
        <end position="181"/>
    </location>
</feature>
<feature type="region of interest" description="Disordered" evidence="1">
    <location>
        <begin position="1"/>
        <end position="27"/>
    </location>
</feature>
<evidence type="ECO:0000313" key="3">
    <source>
        <dbReference type="Proteomes" id="UP000567179"/>
    </source>
</evidence>
<feature type="compositionally biased region" description="Low complexity" evidence="1">
    <location>
        <begin position="135"/>
        <end position="179"/>
    </location>
</feature>
<keyword evidence="3" id="KW-1185">Reference proteome</keyword>
<gene>
    <name evidence="2" type="ORF">D9619_002947</name>
</gene>
<proteinExistence type="predicted"/>
<dbReference type="GO" id="GO:0000812">
    <property type="term" value="C:Swr1 complex"/>
    <property type="evidence" value="ECO:0007669"/>
    <property type="project" value="InterPro"/>
</dbReference>
<dbReference type="EMBL" id="JAACJJ010000056">
    <property type="protein sequence ID" value="KAF5312825.1"/>
    <property type="molecule type" value="Genomic_DNA"/>
</dbReference>
<dbReference type="PANTHER" id="PTHR28108">
    <property type="entry name" value="SWR1-COMPLEX PROTEIN 3"/>
    <property type="match status" value="1"/>
</dbReference>
<comment type="caution">
    <text evidence="2">The sequence shown here is derived from an EMBL/GenBank/DDBJ whole genome shotgun (WGS) entry which is preliminary data.</text>
</comment>
<feature type="compositionally biased region" description="Pro residues" evidence="1">
    <location>
        <begin position="431"/>
        <end position="450"/>
    </location>
</feature>
<feature type="region of interest" description="Disordered" evidence="1">
    <location>
        <begin position="395"/>
        <end position="455"/>
    </location>
</feature>
<dbReference type="GO" id="GO:0140849">
    <property type="term" value="F:ATP-dependent H2AZ histone chaperone activity"/>
    <property type="evidence" value="ECO:0007669"/>
    <property type="project" value="InterPro"/>
</dbReference>
<protein>
    <submittedName>
        <fullName evidence="2">Uncharacterized protein</fullName>
    </submittedName>
</protein>
<sequence>MSNLKPPALPVGDKPSWELRNASRDDEPLKSIPESFVLLKSLKQSRDRWLHQTFPKFSTKPKGGKAADVPPAPPHSFQIRGRCDMHIGPHIFPETTIYEVSYASSQPGPTMGPTLTPTPSTNPYWSSTMAYNAQYQQQQPANKPVAPKSTNTTTLSTAPAPAPVAGPSTSTSAFAVPSTSPAPPVPPITHVGLDLIGKVNQAAENDPLLSKLLKLAAGGHATPDQLKTLGLLIQSLDNITFPGPAATAAPQNPAPPPAPAKPTNDYYQRYPPPVPVVPAKPFDVVLEFRESNGDRWLFPRGSVYWETIPNTADPRLNPDITLTTCLSNDGRISECLAEATGEGSAESHARYPVTIRFKEAPLTFSDTIYRWIGGTDTNARNKQQIEDIACNPSYALKPLRQGPAPPPRAPRPRKPPAEPKKPNRAVEDRNPPAPPQPPPAKRPRPAPPKAATPLPIRCSSCGQTDVPLIMGGKYCKPCVEAGKHMPLATPSITWASPQPFIFTAPTAPILPRTTSAAVEEHSSVTPSAPSTS</sequence>